<dbReference type="AlphaFoldDB" id="A0A1U7LGZ6"/>
<comment type="caution">
    <text evidence="3">The sequence shown here is derived from an EMBL/GenBank/DDBJ whole genome shotgun (WGS) entry which is preliminary data.</text>
</comment>
<protein>
    <submittedName>
        <fullName evidence="3">Putative inactive glycosyltransferase 25 family member 3</fullName>
    </submittedName>
</protein>
<keyword evidence="1" id="KW-0472">Membrane</keyword>
<dbReference type="EMBL" id="LXFE01004240">
    <property type="protein sequence ID" value="OLL21801.1"/>
    <property type="molecule type" value="Genomic_DNA"/>
</dbReference>
<keyword evidence="4" id="KW-1185">Reference proteome</keyword>
<sequence length="339" mass="39015">MDFERSWISRGENVSDELKDPVTGKPSLEPVVHRRQPRNRLRRYVSASWPMFVIPTIIWVLYRLSGPSASNREFARIPYNDSTLGFDKIFVITAMPERTRFINKILSYHHLEYTFFPAFSKHSAEVNKTMEVWFPGQSDDLSLRGKAACWLSHRTLWHEALYLNLDNVLILEDDIDILLDIKPRVKRAWMQLPGTWEYFFLGACFELFQNPHVVEFDGMNPFVTRVPIIQKLSYAACMHSYGIKASLLPLIIAMTQAPPIGGVDLDAMAEPIREGDIEAYTIWPYAMVQRPQSKLHNTVIGSDGQYNGPDQFVEEDWRVEDVFLPGVGTAEKIGVAYWL</sequence>
<dbReference type="STRING" id="1198029.A0A1U7LGZ6"/>
<reference evidence="3 4" key="1">
    <citation type="submission" date="2016-04" db="EMBL/GenBank/DDBJ databases">
        <title>Evolutionary innovation and constraint leading to complex multicellularity in the Ascomycota.</title>
        <authorList>
            <person name="Cisse O."/>
            <person name="Nguyen A."/>
            <person name="Hewitt D.A."/>
            <person name="Jedd G."/>
            <person name="Stajich J.E."/>
        </authorList>
    </citation>
    <scope>NUCLEOTIDE SEQUENCE [LARGE SCALE GENOMIC DNA]</scope>
    <source>
        <strain evidence="3 4">DAH-3</strain>
    </source>
</reference>
<dbReference type="Proteomes" id="UP000186594">
    <property type="component" value="Unassembled WGS sequence"/>
</dbReference>
<evidence type="ECO:0000313" key="3">
    <source>
        <dbReference type="EMBL" id="OLL21801.1"/>
    </source>
</evidence>
<feature type="domain" description="Glycosyl transferase family 25" evidence="2">
    <location>
        <begin position="88"/>
        <end position="181"/>
    </location>
</feature>
<gene>
    <name evidence="3" type="ORF">NEOLI_004211</name>
</gene>
<evidence type="ECO:0000256" key="1">
    <source>
        <dbReference type="SAM" id="Phobius"/>
    </source>
</evidence>
<keyword evidence="1" id="KW-0812">Transmembrane</keyword>
<evidence type="ECO:0000313" key="4">
    <source>
        <dbReference type="Proteomes" id="UP000186594"/>
    </source>
</evidence>
<proteinExistence type="predicted"/>
<keyword evidence="1" id="KW-1133">Transmembrane helix</keyword>
<organism evidence="3 4">
    <name type="scientific">Neolecta irregularis (strain DAH-3)</name>
    <dbReference type="NCBI Taxonomy" id="1198029"/>
    <lineage>
        <taxon>Eukaryota</taxon>
        <taxon>Fungi</taxon>
        <taxon>Dikarya</taxon>
        <taxon>Ascomycota</taxon>
        <taxon>Taphrinomycotina</taxon>
        <taxon>Neolectales</taxon>
        <taxon>Neolectaceae</taxon>
        <taxon>Neolecta</taxon>
    </lineage>
</organism>
<name>A0A1U7LGZ6_NEOID</name>
<dbReference type="GO" id="GO:0016740">
    <property type="term" value="F:transferase activity"/>
    <property type="evidence" value="ECO:0007669"/>
    <property type="project" value="UniProtKB-KW"/>
</dbReference>
<dbReference type="InterPro" id="IPR002654">
    <property type="entry name" value="Glyco_trans_25"/>
</dbReference>
<accession>A0A1U7LGZ6</accession>
<evidence type="ECO:0000259" key="2">
    <source>
        <dbReference type="Pfam" id="PF01755"/>
    </source>
</evidence>
<keyword evidence="3" id="KW-0808">Transferase</keyword>
<feature type="transmembrane region" description="Helical" evidence="1">
    <location>
        <begin position="44"/>
        <end position="62"/>
    </location>
</feature>
<dbReference type="Pfam" id="PF01755">
    <property type="entry name" value="Glyco_transf_25"/>
    <property type="match status" value="1"/>
</dbReference>